<feature type="compositionally biased region" description="Pro residues" evidence="1">
    <location>
        <begin position="1"/>
        <end position="17"/>
    </location>
</feature>
<reference evidence="2 3" key="1">
    <citation type="submission" date="2020-07" db="EMBL/GenBank/DDBJ databases">
        <title>Sequencing the genomes of 1000 actinobacteria strains.</title>
        <authorList>
            <person name="Klenk H.-P."/>
        </authorList>
    </citation>
    <scope>NUCLEOTIDE SEQUENCE [LARGE SCALE GENOMIC DNA]</scope>
    <source>
        <strain evidence="2 3">DSM 44121</strain>
    </source>
</reference>
<feature type="region of interest" description="Disordered" evidence="1">
    <location>
        <begin position="1"/>
        <end position="26"/>
    </location>
</feature>
<dbReference type="PANTHER" id="PTHR42830:SF2">
    <property type="entry name" value="OSMC_OHR FAMILY PROTEIN"/>
    <property type="match status" value="1"/>
</dbReference>
<dbReference type="SUPFAM" id="SSF82784">
    <property type="entry name" value="OsmC-like"/>
    <property type="match status" value="1"/>
</dbReference>
<accession>A0A7W3PDV4</accession>
<dbReference type="Gene3D" id="3.30.300.20">
    <property type="match status" value="1"/>
</dbReference>
<evidence type="ECO:0000313" key="3">
    <source>
        <dbReference type="Proteomes" id="UP000540568"/>
    </source>
</evidence>
<gene>
    <name evidence="2" type="ORF">FHX71_002140</name>
</gene>
<dbReference type="PANTHER" id="PTHR42830">
    <property type="entry name" value="OSMOTICALLY INDUCIBLE FAMILY PROTEIN"/>
    <property type="match status" value="1"/>
</dbReference>
<dbReference type="InterPro" id="IPR052707">
    <property type="entry name" value="OsmC_Ohr_Peroxiredoxin"/>
</dbReference>
<dbReference type="Pfam" id="PF02566">
    <property type="entry name" value="OsmC"/>
    <property type="match status" value="1"/>
</dbReference>
<dbReference type="InterPro" id="IPR015946">
    <property type="entry name" value="KH_dom-like_a/b"/>
</dbReference>
<evidence type="ECO:0000313" key="2">
    <source>
        <dbReference type="EMBL" id="MBA8808198.1"/>
    </source>
</evidence>
<dbReference type="InterPro" id="IPR003718">
    <property type="entry name" value="OsmC/Ohr_fam"/>
</dbReference>
<comment type="caution">
    <text evidence="2">The sequence shown here is derived from an EMBL/GenBank/DDBJ whole genome shotgun (WGS) entry which is preliminary data.</text>
</comment>
<dbReference type="AlphaFoldDB" id="A0A7W3PDV4"/>
<keyword evidence="3" id="KW-1185">Reference proteome</keyword>
<protein>
    <submittedName>
        <fullName evidence="2">Organic hydroperoxide reductase OsmC/OhrA</fullName>
    </submittedName>
</protein>
<dbReference type="RefSeq" id="WP_182616058.1">
    <property type="nucleotide sequence ID" value="NZ_BAAATF010000003.1"/>
</dbReference>
<name>A0A7W3PDV4_9MICO</name>
<sequence>MSQPTSQPPSAPSPAPHTHPYAARLHWTGSTGGGIRSYSRDHVATAAPATPVVQLSADSAFRGDPDRLNPEQLVVMAASSCQLLSFLGAAARAGVDVLAYDDDATSHLDLTATPARLGTIRLAVTVRVAAGTDEALVHELAEQAHRACYVASTLAVPVEVSTTVTVGTVTAG</sequence>
<dbReference type="EMBL" id="JACGWV010000001">
    <property type="protein sequence ID" value="MBA8808198.1"/>
    <property type="molecule type" value="Genomic_DNA"/>
</dbReference>
<dbReference type="InterPro" id="IPR036102">
    <property type="entry name" value="OsmC/Ohrsf"/>
</dbReference>
<organism evidence="2 3">
    <name type="scientific">Promicromonospora sukumoe</name>
    <dbReference type="NCBI Taxonomy" id="88382"/>
    <lineage>
        <taxon>Bacteria</taxon>
        <taxon>Bacillati</taxon>
        <taxon>Actinomycetota</taxon>
        <taxon>Actinomycetes</taxon>
        <taxon>Micrococcales</taxon>
        <taxon>Promicromonosporaceae</taxon>
        <taxon>Promicromonospora</taxon>
    </lineage>
</organism>
<evidence type="ECO:0000256" key="1">
    <source>
        <dbReference type="SAM" id="MobiDB-lite"/>
    </source>
</evidence>
<proteinExistence type="predicted"/>
<dbReference type="Proteomes" id="UP000540568">
    <property type="component" value="Unassembled WGS sequence"/>
</dbReference>